<reference evidence="2" key="2">
    <citation type="submission" date="2022-08" db="EMBL/GenBank/DDBJ databases">
        <authorList>
            <person name="Kim S.-J."/>
        </authorList>
    </citation>
    <scope>NUCLEOTIDE SEQUENCE</scope>
    <source>
        <strain evidence="2">KJ</strain>
    </source>
</reference>
<dbReference type="AlphaFoldDB" id="A0AAJ3VS05"/>
<dbReference type="Proteomes" id="UP000032614">
    <property type="component" value="Chromosome 2"/>
</dbReference>
<name>A0AAJ3VS05_9BURK</name>
<evidence type="ECO:0000313" key="3">
    <source>
        <dbReference type="Proteomes" id="UP000032614"/>
    </source>
</evidence>
<dbReference type="Proteomes" id="UP001246473">
    <property type="component" value="Unassembled WGS sequence"/>
</dbReference>
<gene>
    <name evidence="1" type="ORF">OI25_6170</name>
    <name evidence="2" type="ORF">ParKJ_38015</name>
</gene>
<dbReference type="RefSeq" id="WP_028195072.1">
    <property type="nucleotide sequence ID" value="NZ_CADFGE010000008.1"/>
</dbReference>
<evidence type="ECO:0000313" key="1">
    <source>
        <dbReference type="EMBL" id="AJZ63553.1"/>
    </source>
</evidence>
<evidence type="ECO:0000313" key="4">
    <source>
        <dbReference type="Proteomes" id="UP001246473"/>
    </source>
</evidence>
<evidence type="ECO:0000313" key="2">
    <source>
        <dbReference type="EMBL" id="MDT8843236.1"/>
    </source>
</evidence>
<accession>A0AAJ3VS05</accession>
<dbReference type="EMBL" id="JANSLM010000022">
    <property type="protein sequence ID" value="MDT8843236.1"/>
    <property type="molecule type" value="Genomic_DNA"/>
</dbReference>
<protein>
    <submittedName>
        <fullName evidence="2">Uncharacterized protein</fullName>
    </submittedName>
</protein>
<sequence>MRKTAESLSLPQPYNADAHANVKRIAKAAAELSARHAAQFARLTALARSIQKYLPASKAKRSDCVQLARTLVDHAEQYRERADLEDIAFSIIATDSRYLLDDEARAEFLGKTDSR</sequence>
<reference evidence="1 3" key="1">
    <citation type="journal article" date="2015" name="Genome Announc.">
        <title>Complete genome sequences for 59 burkholderia isolates, both pathogenic and near neighbor.</title>
        <authorList>
            <person name="Johnson S.L."/>
            <person name="Bishop-Lilly K.A."/>
            <person name="Ladner J.T."/>
            <person name="Daligault H.E."/>
            <person name="Davenport K.W."/>
            <person name="Jaissle J."/>
            <person name="Frey K.G."/>
            <person name="Koroleva G.I."/>
            <person name="Bruce D.C."/>
            <person name="Coyne S.R."/>
            <person name="Broomall S.M."/>
            <person name="Li P.E."/>
            <person name="Teshima H."/>
            <person name="Gibbons H.S."/>
            <person name="Palacios G.F."/>
            <person name="Rosenzweig C.N."/>
            <person name="Redden C.L."/>
            <person name="Xu Y."/>
            <person name="Minogue T.D."/>
            <person name="Chain P.S."/>
        </authorList>
    </citation>
    <scope>NUCLEOTIDE SEQUENCE [LARGE SCALE GENOMIC DNA]</scope>
    <source>
        <strain evidence="1 3">ATCC BAA-463</strain>
    </source>
</reference>
<organism evidence="2 4">
    <name type="scientific">Paraburkholderia fungorum</name>
    <dbReference type="NCBI Taxonomy" id="134537"/>
    <lineage>
        <taxon>Bacteria</taxon>
        <taxon>Pseudomonadati</taxon>
        <taxon>Pseudomonadota</taxon>
        <taxon>Betaproteobacteria</taxon>
        <taxon>Burkholderiales</taxon>
        <taxon>Burkholderiaceae</taxon>
        <taxon>Paraburkholderia</taxon>
    </lineage>
</organism>
<dbReference type="EMBL" id="CP010027">
    <property type="protein sequence ID" value="AJZ63553.1"/>
    <property type="molecule type" value="Genomic_DNA"/>
</dbReference>
<proteinExistence type="predicted"/>
<dbReference type="KEGG" id="bfn:OI25_6170"/>
<dbReference type="GeneID" id="66519947"/>